<feature type="chain" id="PRO_5013722418" description="M23ase beta-sheet core domain-containing protein" evidence="2">
    <location>
        <begin position="31"/>
        <end position="427"/>
    </location>
</feature>
<dbReference type="Proteomes" id="UP000230214">
    <property type="component" value="Unassembled WGS sequence"/>
</dbReference>
<dbReference type="Pfam" id="PF01551">
    <property type="entry name" value="Peptidase_M23"/>
    <property type="match status" value="1"/>
</dbReference>
<accession>A0A2H0R9F8</accession>
<dbReference type="CDD" id="cd12797">
    <property type="entry name" value="M23_peptidase"/>
    <property type="match status" value="2"/>
</dbReference>
<evidence type="ECO:0000259" key="3">
    <source>
        <dbReference type="Pfam" id="PF01551"/>
    </source>
</evidence>
<dbReference type="Gene3D" id="2.70.70.10">
    <property type="entry name" value="Glucose Permease (Domain IIA)"/>
    <property type="match status" value="2"/>
</dbReference>
<organism evidence="4 5">
    <name type="scientific">candidate division WWE3 bacterium CG10_big_fil_rev_8_21_14_0_10_32_10</name>
    <dbReference type="NCBI Taxonomy" id="1975090"/>
    <lineage>
        <taxon>Bacteria</taxon>
        <taxon>Katanobacteria</taxon>
    </lineage>
</organism>
<dbReference type="SUPFAM" id="SSF51261">
    <property type="entry name" value="Duplicated hybrid motif"/>
    <property type="match status" value="2"/>
</dbReference>
<feature type="coiled-coil region" evidence="1">
    <location>
        <begin position="44"/>
        <end position="113"/>
    </location>
</feature>
<dbReference type="InterPro" id="IPR050570">
    <property type="entry name" value="Cell_wall_metabolism_enzyme"/>
</dbReference>
<dbReference type="InterPro" id="IPR016047">
    <property type="entry name" value="M23ase_b-sheet_dom"/>
</dbReference>
<comment type="caution">
    <text evidence="4">The sequence shown here is derived from an EMBL/GenBank/DDBJ whole genome shotgun (WGS) entry which is preliminary data.</text>
</comment>
<dbReference type="InterPro" id="IPR011055">
    <property type="entry name" value="Dup_hybrid_motif"/>
</dbReference>
<feature type="signal peptide" evidence="2">
    <location>
        <begin position="1"/>
        <end position="30"/>
    </location>
</feature>
<dbReference type="GO" id="GO:0004222">
    <property type="term" value="F:metalloendopeptidase activity"/>
    <property type="evidence" value="ECO:0007669"/>
    <property type="project" value="TreeGrafter"/>
</dbReference>
<protein>
    <recommendedName>
        <fullName evidence="3">M23ase beta-sheet core domain-containing protein</fullName>
    </recommendedName>
</protein>
<keyword evidence="2" id="KW-0732">Signal</keyword>
<evidence type="ECO:0000256" key="1">
    <source>
        <dbReference type="SAM" id="Coils"/>
    </source>
</evidence>
<gene>
    <name evidence="4" type="ORF">COV24_04320</name>
</gene>
<keyword evidence="1" id="KW-0175">Coiled coil</keyword>
<dbReference type="Gene3D" id="6.10.250.3150">
    <property type="match status" value="1"/>
</dbReference>
<sequence>MNYFLNIKKFIFIFALSLFVLVGTAFYARAQDSNSSTSNNSDYANQLQNKIDELEKKLSDTKEKENSLKNEIESLQNQISLTQYKIDSTNYQIQESIKEIGLLESDIDFLQNQAVTIELTISEKEKSLEQILRERYKQSKMDNFSMFLSSKGFSSYINVLKYSKVAEDRDRSILKDMYDTQKSYTAQQGVIQTKKDEVETLKAQLESQKIQAENLKVELNDLKLQKDNLLSVTKNDEKKYQEALEAAKKELQQIQGAANIVIRDGSGINVKKGEVIGTMGNSGFSTGAHLHFGVYRYSVDDFQSHINWSWYYSNMVNPTKKLKSKTVYWGTGCYLDPSGNEETGQGDWDWPMSSPTITQNYGSNTCYNWMYGYKPHPALDIVASGDISVRSVADGNAYFCRNCLGDGGNGVFVFHKDNYMTVYWHLR</sequence>
<dbReference type="AlphaFoldDB" id="A0A2H0R9F8"/>
<reference evidence="4 5" key="1">
    <citation type="submission" date="2017-09" db="EMBL/GenBank/DDBJ databases">
        <title>Depth-based differentiation of microbial function through sediment-hosted aquifers and enrichment of novel symbionts in the deep terrestrial subsurface.</title>
        <authorList>
            <person name="Probst A.J."/>
            <person name="Ladd B."/>
            <person name="Jarett J.K."/>
            <person name="Geller-Mcgrath D.E."/>
            <person name="Sieber C.M."/>
            <person name="Emerson J.B."/>
            <person name="Anantharaman K."/>
            <person name="Thomas B.C."/>
            <person name="Malmstrom R."/>
            <person name="Stieglmeier M."/>
            <person name="Klingl A."/>
            <person name="Woyke T."/>
            <person name="Ryan C.M."/>
            <person name="Banfield J.F."/>
        </authorList>
    </citation>
    <scope>NUCLEOTIDE SEQUENCE [LARGE SCALE GENOMIC DNA]</scope>
    <source>
        <strain evidence="4">CG10_big_fil_rev_8_21_14_0_10_32_10</strain>
    </source>
</reference>
<dbReference type="PANTHER" id="PTHR21666">
    <property type="entry name" value="PEPTIDASE-RELATED"/>
    <property type="match status" value="1"/>
</dbReference>
<feature type="coiled-coil region" evidence="1">
    <location>
        <begin position="191"/>
        <end position="264"/>
    </location>
</feature>
<evidence type="ECO:0000313" key="4">
    <source>
        <dbReference type="EMBL" id="PIR43162.1"/>
    </source>
</evidence>
<name>A0A2H0R9F8_UNCKA</name>
<evidence type="ECO:0000256" key="2">
    <source>
        <dbReference type="SAM" id="SignalP"/>
    </source>
</evidence>
<dbReference type="EMBL" id="PCXU01000036">
    <property type="protein sequence ID" value="PIR43162.1"/>
    <property type="molecule type" value="Genomic_DNA"/>
</dbReference>
<evidence type="ECO:0000313" key="5">
    <source>
        <dbReference type="Proteomes" id="UP000230214"/>
    </source>
</evidence>
<dbReference type="PANTHER" id="PTHR21666:SF270">
    <property type="entry name" value="MUREIN HYDROLASE ACTIVATOR ENVC"/>
    <property type="match status" value="1"/>
</dbReference>
<feature type="domain" description="M23ase beta-sheet core" evidence="3">
    <location>
        <begin position="266"/>
        <end position="297"/>
    </location>
</feature>
<proteinExistence type="predicted"/>